<organism evidence="1 2">
    <name type="scientific">Aureimonas pseudogalii</name>
    <dbReference type="NCBI Taxonomy" id="1744844"/>
    <lineage>
        <taxon>Bacteria</taxon>
        <taxon>Pseudomonadati</taxon>
        <taxon>Pseudomonadota</taxon>
        <taxon>Alphaproteobacteria</taxon>
        <taxon>Hyphomicrobiales</taxon>
        <taxon>Aurantimonadaceae</taxon>
        <taxon>Aureimonas</taxon>
    </lineage>
</organism>
<evidence type="ECO:0000313" key="1">
    <source>
        <dbReference type="EMBL" id="MBB3997196.1"/>
    </source>
</evidence>
<proteinExistence type="predicted"/>
<accession>A0A7W6EBX3</accession>
<dbReference type="AlphaFoldDB" id="A0A7W6EBX3"/>
<gene>
    <name evidence="1" type="ORF">GGR04_001017</name>
</gene>
<reference evidence="1 2" key="1">
    <citation type="submission" date="2020-08" db="EMBL/GenBank/DDBJ databases">
        <title>Genomic Encyclopedia of Type Strains, Phase IV (KMG-IV): sequencing the most valuable type-strain genomes for metagenomic binning, comparative biology and taxonomic classification.</title>
        <authorList>
            <person name="Goeker M."/>
        </authorList>
    </citation>
    <scope>NUCLEOTIDE SEQUENCE [LARGE SCALE GENOMIC DNA]</scope>
    <source>
        <strain evidence="1 2">DSM 102238</strain>
    </source>
</reference>
<dbReference type="EMBL" id="JACIEK010000001">
    <property type="protein sequence ID" value="MBB3997196.1"/>
    <property type="molecule type" value="Genomic_DNA"/>
</dbReference>
<keyword evidence="2" id="KW-1185">Reference proteome</keyword>
<comment type="caution">
    <text evidence="1">The sequence shown here is derived from an EMBL/GenBank/DDBJ whole genome shotgun (WGS) entry which is preliminary data.</text>
</comment>
<evidence type="ECO:0000313" key="2">
    <source>
        <dbReference type="Proteomes" id="UP000542776"/>
    </source>
</evidence>
<protein>
    <submittedName>
        <fullName evidence="1">Uncharacterized protein</fullName>
    </submittedName>
</protein>
<name>A0A7W6EBX3_9HYPH</name>
<dbReference type="RefSeq" id="WP_183198470.1">
    <property type="nucleotide sequence ID" value="NZ_JACIEK010000001.1"/>
</dbReference>
<sequence length="117" mass="13435">MKRVRTLRLRDTFPLDSAAPSWAHDFARKVEIALANYMVDPNFGPFTYKSDIITRMTDAQVDTFDTLLNQTTPRMRLTWEAITAVYHRGTFFPEFYGMFVDEFGQAEADRILATSGA</sequence>
<dbReference type="Proteomes" id="UP000542776">
    <property type="component" value="Unassembled WGS sequence"/>
</dbReference>